<feature type="domain" description="SnoaL-like" evidence="1">
    <location>
        <begin position="13"/>
        <end position="122"/>
    </location>
</feature>
<comment type="caution">
    <text evidence="2">The sequence shown here is derived from an EMBL/GenBank/DDBJ whole genome shotgun (WGS) entry which is preliminary data.</text>
</comment>
<evidence type="ECO:0000313" key="2">
    <source>
        <dbReference type="EMBL" id="PYF74048.1"/>
    </source>
</evidence>
<dbReference type="Pfam" id="PF12680">
    <property type="entry name" value="SnoaL_2"/>
    <property type="match status" value="1"/>
</dbReference>
<dbReference type="EMBL" id="QKLU01000004">
    <property type="protein sequence ID" value="PYF74048.1"/>
    <property type="molecule type" value="Genomic_DNA"/>
</dbReference>
<sequence>MSETQTIQTREIVQNFYQALANRELQKLTGFFAEQTDWDIPGDQELAPWLGKRENKRQIKAFFELLWQNTEPVTAQIEHILAEGDFAVATGHFSSKMLRSSQIYSSIFSAHFTIKNGQIVRYRFLEDSNGLVEALCLP</sequence>
<dbReference type="InterPro" id="IPR032710">
    <property type="entry name" value="NTF2-like_dom_sf"/>
</dbReference>
<proteinExistence type="predicted"/>
<dbReference type="AlphaFoldDB" id="A0A318UGC7"/>
<dbReference type="Gene3D" id="3.10.450.50">
    <property type="match status" value="1"/>
</dbReference>
<name>A0A318UGC7_9SPHI</name>
<organism evidence="2 3">
    <name type="scientific">Pedobacter nutrimenti</name>
    <dbReference type="NCBI Taxonomy" id="1241337"/>
    <lineage>
        <taxon>Bacteria</taxon>
        <taxon>Pseudomonadati</taxon>
        <taxon>Bacteroidota</taxon>
        <taxon>Sphingobacteriia</taxon>
        <taxon>Sphingobacteriales</taxon>
        <taxon>Sphingobacteriaceae</taxon>
        <taxon>Pedobacter</taxon>
    </lineage>
</organism>
<gene>
    <name evidence="2" type="ORF">B0O44_104219</name>
</gene>
<keyword evidence="3" id="KW-1185">Reference proteome</keyword>
<dbReference type="SUPFAM" id="SSF54427">
    <property type="entry name" value="NTF2-like"/>
    <property type="match status" value="1"/>
</dbReference>
<reference evidence="2 3" key="1">
    <citation type="submission" date="2018-06" db="EMBL/GenBank/DDBJ databases">
        <title>Genomic Encyclopedia of Archaeal and Bacterial Type Strains, Phase II (KMG-II): from individual species to whole genera.</title>
        <authorList>
            <person name="Goeker M."/>
        </authorList>
    </citation>
    <scope>NUCLEOTIDE SEQUENCE [LARGE SCALE GENOMIC DNA]</scope>
    <source>
        <strain evidence="2 3">DSM 27372</strain>
    </source>
</reference>
<dbReference type="OrthoDB" id="6657864at2"/>
<dbReference type="Proteomes" id="UP000248198">
    <property type="component" value="Unassembled WGS sequence"/>
</dbReference>
<dbReference type="RefSeq" id="WP_110830951.1">
    <property type="nucleotide sequence ID" value="NZ_QKLU01000004.1"/>
</dbReference>
<accession>A0A318UGC7</accession>
<dbReference type="PANTHER" id="PTHR41252">
    <property type="entry name" value="BLR2505 PROTEIN"/>
    <property type="match status" value="1"/>
</dbReference>
<dbReference type="PANTHER" id="PTHR41252:SF1">
    <property type="entry name" value="BLR2505 PROTEIN"/>
    <property type="match status" value="1"/>
</dbReference>
<dbReference type="InterPro" id="IPR037401">
    <property type="entry name" value="SnoaL-like"/>
</dbReference>
<evidence type="ECO:0000259" key="1">
    <source>
        <dbReference type="Pfam" id="PF12680"/>
    </source>
</evidence>
<protein>
    <recommendedName>
        <fullName evidence="1">SnoaL-like domain-containing protein</fullName>
    </recommendedName>
</protein>
<evidence type="ECO:0000313" key="3">
    <source>
        <dbReference type="Proteomes" id="UP000248198"/>
    </source>
</evidence>